<sequence>MSVARNTQVQSQTHDHPTRTPPEPSSRCTRITSLDGLRGLAALVVVLSHCFWAYGTTVKTVTIGSYTEANPAQWLTAYTPAHLVWLQVQPVLVFFILSGYVLTRPYLRTPRPTYRAYYGSRFLRLLLPSMIALLLAFWVALLWVHQVDGHTDSFWLNQYLRQDLSPAALNNILIVTGTPEVLPVLWSLKWEILFSLLLPLYVLAARLCTHRVVWILAALLTLGMFTAGTVTHSLPLAMLPVFFLGSLLAAREDALRNLATRIPRLVQLPLVIATVLALGTEWYVRGFTAERIPLWTGHVISLVACAALVVAAIAYRPFANFLNTRWMSWLGSRSFSLYLVHFPFVVGVGAWAHGRSLWLVLGLAIPLSLLATEVFYRAIERPSTALSQRVKRALRTTG</sequence>
<feature type="transmembrane region" description="Helical" evidence="2">
    <location>
        <begin position="262"/>
        <end position="283"/>
    </location>
</feature>
<evidence type="ECO:0000259" key="3">
    <source>
        <dbReference type="Pfam" id="PF01757"/>
    </source>
</evidence>
<feature type="transmembrane region" description="Helical" evidence="2">
    <location>
        <begin position="122"/>
        <end position="144"/>
    </location>
</feature>
<feature type="domain" description="Acyltransferase 3" evidence="3">
    <location>
        <begin position="32"/>
        <end position="371"/>
    </location>
</feature>
<feature type="transmembrane region" description="Helical" evidence="2">
    <location>
        <begin position="211"/>
        <end position="228"/>
    </location>
</feature>
<comment type="caution">
    <text evidence="4">The sequence shown here is derived from an EMBL/GenBank/DDBJ whole genome shotgun (WGS) entry which is preliminary data.</text>
</comment>
<accession>A0A543HZ58</accession>
<proteinExistence type="predicted"/>
<keyword evidence="2" id="KW-0812">Transmembrane</keyword>
<dbReference type="AlphaFoldDB" id="A0A543HZ58"/>
<dbReference type="InterPro" id="IPR002656">
    <property type="entry name" value="Acyl_transf_3_dom"/>
</dbReference>
<feature type="region of interest" description="Disordered" evidence="1">
    <location>
        <begin position="1"/>
        <end position="28"/>
    </location>
</feature>
<organism evidence="4 5">
    <name type="scientific">Klugiella xanthotipulae</name>
    <dbReference type="NCBI Taxonomy" id="244735"/>
    <lineage>
        <taxon>Bacteria</taxon>
        <taxon>Bacillati</taxon>
        <taxon>Actinomycetota</taxon>
        <taxon>Actinomycetes</taxon>
        <taxon>Micrococcales</taxon>
        <taxon>Microbacteriaceae</taxon>
        <taxon>Klugiella</taxon>
    </lineage>
</organism>
<feature type="transmembrane region" description="Helical" evidence="2">
    <location>
        <begin position="358"/>
        <end position="379"/>
    </location>
</feature>
<dbReference type="GO" id="GO:0016747">
    <property type="term" value="F:acyltransferase activity, transferring groups other than amino-acyl groups"/>
    <property type="evidence" value="ECO:0007669"/>
    <property type="project" value="InterPro"/>
</dbReference>
<dbReference type="PANTHER" id="PTHR23028">
    <property type="entry name" value="ACETYLTRANSFERASE"/>
    <property type="match status" value="1"/>
</dbReference>
<evidence type="ECO:0000313" key="5">
    <source>
        <dbReference type="Proteomes" id="UP000318331"/>
    </source>
</evidence>
<dbReference type="InterPro" id="IPR050879">
    <property type="entry name" value="Acyltransferase_3"/>
</dbReference>
<dbReference type="Pfam" id="PF01757">
    <property type="entry name" value="Acyl_transf_3"/>
    <property type="match status" value="1"/>
</dbReference>
<keyword evidence="5" id="KW-1185">Reference proteome</keyword>
<evidence type="ECO:0000256" key="2">
    <source>
        <dbReference type="SAM" id="Phobius"/>
    </source>
</evidence>
<feature type="transmembrane region" description="Helical" evidence="2">
    <location>
        <begin position="295"/>
        <end position="315"/>
    </location>
</feature>
<feature type="transmembrane region" description="Helical" evidence="2">
    <location>
        <begin position="234"/>
        <end position="250"/>
    </location>
</feature>
<evidence type="ECO:0000256" key="1">
    <source>
        <dbReference type="SAM" id="MobiDB-lite"/>
    </source>
</evidence>
<name>A0A543HZ58_9MICO</name>
<feature type="transmembrane region" description="Helical" evidence="2">
    <location>
        <begin position="36"/>
        <end position="55"/>
    </location>
</feature>
<dbReference type="Proteomes" id="UP000318331">
    <property type="component" value="Unassembled WGS sequence"/>
</dbReference>
<dbReference type="EMBL" id="VFPN01000002">
    <property type="protein sequence ID" value="TQM63623.1"/>
    <property type="molecule type" value="Genomic_DNA"/>
</dbReference>
<feature type="transmembrane region" description="Helical" evidence="2">
    <location>
        <begin position="83"/>
        <end position="102"/>
    </location>
</feature>
<gene>
    <name evidence="4" type="ORF">FB466_1893</name>
</gene>
<protein>
    <submittedName>
        <fullName evidence="4">Peptidoglycan/LPS O-acetylase OafA/YrhL</fullName>
    </submittedName>
</protein>
<feature type="transmembrane region" description="Helical" evidence="2">
    <location>
        <begin position="184"/>
        <end position="204"/>
    </location>
</feature>
<keyword evidence="2" id="KW-1133">Transmembrane helix</keyword>
<evidence type="ECO:0000313" key="4">
    <source>
        <dbReference type="EMBL" id="TQM63623.1"/>
    </source>
</evidence>
<keyword evidence="2" id="KW-0472">Membrane</keyword>
<dbReference type="OrthoDB" id="9796461at2"/>
<feature type="transmembrane region" description="Helical" evidence="2">
    <location>
        <begin position="335"/>
        <end position="352"/>
    </location>
</feature>
<reference evidence="4 5" key="1">
    <citation type="submission" date="2019-06" db="EMBL/GenBank/DDBJ databases">
        <title>Sequencing the genomes of 1000 actinobacteria strains.</title>
        <authorList>
            <person name="Klenk H.-P."/>
        </authorList>
    </citation>
    <scope>NUCLEOTIDE SEQUENCE [LARGE SCALE GENOMIC DNA]</scope>
    <source>
        <strain evidence="4 5">DSM 18031</strain>
    </source>
</reference>
<feature type="compositionally biased region" description="Polar residues" evidence="1">
    <location>
        <begin position="1"/>
        <end position="12"/>
    </location>
</feature>